<dbReference type="Proteomes" id="UP000627446">
    <property type="component" value="Unassembled WGS sequence"/>
</dbReference>
<sequence length="106" mass="12076">MFLDHAKISATHSETEPDRIERLNRVYGYAIGLADADGNTDCITKLAKLHDHKGTLMVIWHSAPTEYERIYFLKAWKSKVGDESTHVEHALMLHEPENEAEASNEE</sequence>
<protein>
    <submittedName>
        <fullName evidence="1">Uncharacterized protein</fullName>
    </submittedName>
</protein>
<gene>
    <name evidence="1" type="ORF">H8K36_14610</name>
</gene>
<dbReference type="RefSeq" id="WP_186917234.1">
    <property type="nucleotide sequence ID" value="NZ_JACOFZ010000006.1"/>
</dbReference>
<evidence type="ECO:0000313" key="1">
    <source>
        <dbReference type="EMBL" id="MBC3882618.1"/>
    </source>
</evidence>
<dbReference type="EMBL" id="JACOFZ010000006">
    <property type="protein sequence ID" value="MBC3882618.1"/>
    <property type="molecule type" value="Genomic_DNA"/>
</dbReference>
<accession>A0A923KQ80</accession>
<reference evidence="1" key="1">
    <citation type="submission" date="2020-08" db="EMBL/GenBank/DDBJ databases">
        <title>Novel species isolated from subtropical streams in China.</title>
        <authorList>
            <person name="Lu H."/>
        </authorList>
    </citation>
    <scope>NUCLEOTIDE SEQUENCE</scope>
    <source>
        <strain evidence="1">LX22W</strain>
    </source>
</reference>
<dbReference type="AlphaFoldDB" id="A0A923KQ80"/>
<evidence type="ECO:0000313" key="2">
    <source>
        <dbReference type="Proteomes" id="UP000627446"/>
    </source>
</evidence>
<proteinExistence type="predicted"/>
<organism evidence="1 2">
    <name type="scientific">Undibacterium nitidum</name>
    <dbReference type="NCBI Taxonomy" id="2762298"/>
    <lineage>
        <taxon>Bacteria</taxon>
        <taxon>Pseudomonadati</taxon>
        <taxon>Pseudomonadota</taxon>
        <taxon>Betaproteobacteria</taxon>
        <taxon>Burkholderiales</taxon>
        <taxon>Oxalobacteraceae</taxon>
        <taxon>Undibacterium</taxon>
    </lineage>
</organism>
<comment type="caution">
    <text evidence="1">The sequence shown here is derived from an EMBL/GenBank/DDBJ whole genome shotgun (WGS) entry which is preliminary data.</text>
</comment>
<name>A0A923KQ80_9BURK</name>
<keyword evidence="2" id="KW-1185">Reference proteome</keyword>